<dbReference type="Proteomes" id="UP000181969">
    <property type="component" value="Unassembled WGS sequence"/>
</dbReference>
<dbReference type="EMBL" id="CP118627">
    <property type="protein sequence ID" value="WEA14189.1"/>
    <property type="molecule type" value="Genomic_DNA"/>
</dbReference>
<dbReference type="SUPFAM" id="SSF160379">
    <property type="entry name" value="SP0830-like"/>
    <property type="match status" value="1"/>
</dbReference>
<gene>
    <name evidence="2" type="ORF">PWF74_01490</name>
    <name evidence="1" type="ORF">SAMN05216438_102157</name>
</gene>
<accession>A0A1I4FRD2</accession>
<dbReference type="RefSeq" id="WP_019299812.1">
    <property type="nucleotide sequence ID" value="NZ_CAXVJC010000004.1"/>
</dbReference>
<dbReference type="PIRSF" id="PIRSF008502">
    <property type="entry name" value="UCP008502"/>
    <property type="match status" value="1"/>
</dbReference>
<organism evidence="1 3">
    <name type="scientific">Lactococcus garvieae</name>
    <dbReference type="NCBI Taxonomy" id="1363"/>
    <lineage>
        <taxon>Bacteria</taxon>
        <taxon>Bacillati</taxon>
        <taxon>Bacillota</taxon>
        <taxon>Bacilli</taxon>
        <taxon>Lactobacillales</taxon>
        <taxon>Streptococcaceae</taxon>
        <taxon>Lactococcus</taxon>
    </lineage>
</organism>
<proteinExistence type="predicted"/>
<reference evidence="2" key="2">
    <citation type="submission" date="2023-02" db="EMBL/GenBank/DDBJ databases">
        <title>Comparative genomics and fermentation flavor characterization of five lactic acid bacteria reveal flavor biosynthesis metabolic pathways in fermented muskmelon puree.</title>
        <authorList>
            <person name="Yuan L."/>
            <person name="Li M."/>
            <person name="Xu X."/>
            <person name="Lao F."/>
            <person name="Wu J."/>
        </authorList>
    </citation>
    <scope>NUCLEOTIDE SEQUENCE</scope>
    <source>
        <strain evidence="2">Pa-2</strain>
    </source>
</reference>
<dbReference type="PANTHER" id="PTHR36439">
    <property type="entry name" value="BLL4334 PROTEIN"/>
    <property type="match status" value="1"/>
</dbReference>
<dbReference type="Gene3D" id="3.30.70.1280">
    <property type="entry name" value="SP0830-like domains"/>
    <property type="match status" value="1"/>
</dbReference>
<dbReference type="PANTHER" id="PTHR36439:SF1">
    <property type="entry name" value="DUF1697 DOMAIN-CONTAINING PROTEIN"/>
    <property type="match status" value="1"/>
</dbReference>
<evidence type="ECO:0000313" key="2">
    <source>
        <dbReference type="EMBL" id="WEA14189.1"/>
    </source>
</evidence>
<dbReference type="Pfam" id="PF08002">
    <property type="entry name" value="DUF1697"/>
    <property type="match status" value="1"/>
</dbReference>
<dbReference type="AlphaFoldDB" id="A0A1I4FRD2"/>
<reference evidence="1 3" key="1">
    <citation type="submission" date="2016-10" db="EMBL/GenBank/DDBJ databases">
        <authorList>
            <person name="de Groot N.N."/>
        </authorList>
    </citation>
    <scope>NUCLEOTIDE SEQUENCE [LARGE SCALE GENOMIC DNA]</scope>
    <source>
        <strain evidence="1 3">M79</strain>
    </source>
</reference>
<dbReference type="InterPro" id="IPR012545">
    <property type="entry name" value="DUF1697"/>
</dbReference>
<dbReference type="OrthoDB" id="9806494at2"/>
<sequence>MRYCAFLRGINVGGTKLKMADLKKEFEAAGFTDVITVLATGNVIFSSATLPDLSFLPVQSFIKTEQQVREIVQNNPFQPEEDYHFYVFVAEKTFAQIAQSEFNLLNTSAEEGLVRADTFYWKVPKGMTLTTAFGKILGKKVYKDLFTSRNINTLERIIKKL</sequence>
<name>A0A1I4FRD2_9LACT</name>
<protein>
    <submittedName>
        <fullName evidence="2">DUF1697 domain-containing protein</fullName>
    </submittedName>
    <submittedName>
        <fullName evidence="1">Uncharacterized conserved protein, DUF1697 family</fullName>
    </submittedName>
</protein>
<dbReference type="EMBL" id="FOTJ01000002">
    <property type="protein sequence ID" value="SFL20432.1"/>
    <property type="molecule type" value="Genomic_DNA"/>
</dbReference>
<evidence type="ECO:0000313" key="1">
    <source>
        <dbReference type="EMBL" id="SFL20432.1"/>
    </source>
</evidence>
<evidence type="ECO:0000313" key="3">
    <source>
        <dbReference type="Proteomes" id="UP000181969"/>
    </source>
</evidence>
<dbReference type="Proteomes" id="UP001217324">
    <property type="component" value="Chromosome"/>
</dbReference>